<evidence type="ECO:0000313" key="5">
    <source>
        <dbReference type="Proteomes" id="UP001152604"/>
    </source>
</evidence>
<dbReference type="PANTHER" id="PTHR43477">
    <property type="entry name" value="DIHYDROANTICAPSIN 7-DEHYDROGENASE"/>
    <property type="match status" value="1"/>
</dbReference>
<protein>
    <submittedName>
        <fullName evidence="4">Uncharacterized oxidoreductase YkvO</fullName>
        <ecNumber evidence="4">1.-.-.-</ecNumber>
    </submittedName>
</protein>
<dbReference type="InterPro" id="IPR036291">
    <property type="entry name" value="NAD(P)-bd_dom_sf"/>
</dbReference>
<dbReference type="CDD" id="cd05233">
    <property type="entry name" value="SDR_c"/>
    <property type="match status" value="1"/>
</dbReference>
<dbReference type="SMART" id="SM00822">
    <property type="entry name" value="PKS_KR"/>
    <property type="match status" value="1"/>
</dbReference>
<comment type="caution">
    <text evidence="4">The sequence shown here is derived from an EMBL/GenBank/DDBJ whole genome shotgun (WGS) entry which is preliminary data.</text>
</comment>
<evidence type="ECO:0000256" key="1">
    <source>
        <dbReference type="ARBA" id="ARBA00006484"/>
    </source>
</evidence>
<evidence type="ECO:0000259" key="3">
    <source>
        <dbReference type="SMART" id="SM00822"/>
    </source>
</evidence>
<organism evidence="4 5">
    <name type="scientific">Mesorhizobium ventifaucium</name>
    <dbReference type="NCBI Taxonomy" id="666020"/>
    <lineage>
        <taxon>Bacteria</taxon>
        <taxon>Pseudomonadati</taxon>
        <taxon>Pseudomonadota</taxon>
        <taxon>Alphaproteobacteria</taxon>
        <taxon>Hyphomicrobiales</taxon>
        <taxon>Phyllobacteriaceae</taxon>
        <taxon>Mesorhizobium</taxon>
    </lineage>
</organism>
<proteinExistence type="inferred from homology"/>
<sequence>MFNYKDGVYRMLENKTVLITGGASGIGLASAKLMHEAGARVAITGRDQPKLDKARAAIGDDLLTLQVDALSTESLRNMAARIKDSFGGLDVFFANAGVAYTTPLSNTTEEAFDTLMATNVKSVFFSLQAVEPIMREGGSVILNTAWLNQVGAPGRAALSASKAAVRSFARTFSAELQSRRIRVNAVSPGLIDTPILRGVGQSEFPGQTEAEFKDYLASAAKQIPFGRLGHPEEVAAAVLFLASDASNYMLGSELVVDGGLSEL</sequence>
<dbReference type="InterPro" id="IPR051122">
    <property type="entry name" value="SDR_DHRS6-like"/>
</dbReference>
<dbReference type="Gene3D" id="3.40.50.720">
    <property type="entry name" value="NAD(P)-binding Rossmann-like Domain"/>
    <property type="match status" value="1"/>
</dbReference>
<reference evidence="4" key="1">
    <citation type="submission" date="2022-03" db="EMBL/GenBank/DDBJ databases">
        <authorList>
            <person name="Brunel B."/>
        </authorList>
    </citation>
    <scope>NUCLEOTIDE SEQUENCE</scope>
    <source>
        <strain evidence="4">STM4922sample</strain>
    </source>
</reference>
<feature type="domain" description="Ketoreductase" evidence="3">
    <location>
        <begin position="15"/>
        <end position="197"/>
    </location>
</feature>
<keyword evidence="5" id="KW-1185">Reference proteome</keyword>
<evidence type="ECO:0000313" key="4">
    <source>
        <dbReference type="EMBL" id="CAH2398488.1"/>
    </source>
</evidence>
<dbReference type="PRINTS" id="PR00081">
    <property type="entry name" value="GDHRDH"/>
</dbReference>
<dbReference type="PANTHER" id="PTHR43477:SF1">
    <property type="entry name" value="DIHYDROANTICAPSIN 7-DEHYDROGENASE"/>
    <property type="match status" value="1"/>
</dbReference>
<gene>
    <name evidence="4" type="primary">ykvO</name>
    <name evidence="4" type="ORF">MES4922_20130</name>
</gene>
<dbReference type="GO" id="GO:0016491">
    <property type="term" value="F:oxidoreductase activity"/>
    <property type="evidence" value="ECO:0007669"/>
    <property type="project" value="UniProtKB-KW"/>
</dbReference>
<dbReference type="Proteomes" id="UP001152604">
    <property type="component" value="Unassembled WGS sequence"/>
</dbReference>
<dbReference type="EMBL" id="CAKXZS010000012">
    <property type="protein sequence ID" value="CAH2398488.1"/>
    <property type="molecule type" value="Genomic_DNA"/>
</dbReference>
<evidence type="ECO:0000256" key="2">
    <source>
        <dbReference type="ARBA" id="ARBA00023002"/>
    </source>
</evidence>
<accession>A0ABM9DPC9</accession>
<dbReference type="InterPro" id="IPR057326">
    <property type="entry name" value="KR_dom"/>
</dbReference>
<dbReference type="SUPFAM" id="SSF51735">
    <property type="entry name" value="NAD(P)-binding Rossmann-fold domains"/>
    <property type="match status" value="1"/>
</dbReference>
<comment type="similarity">
    <text evidence="1">Belongs to the short-chain dehydrogenases/reductases (SDR) family.</text>
</comment>
<name>A0ABM9DPC9_9HYPH</name>
<dbReference type="InterPro" id="IPR002347">
    <property type="entry name" value="SDR_fam"/>
</dbReference>
<dbReference type="EC" id="1.-.-.-" evidence="4"/>
<dbReference type="Pfam" id="PF13561">
    <property type="entry name" value="adh_short_C2"/>
    <property type="match status" value="1"/>
</dbReference>
<keyword evidence="2 4" id="KW-0560">Oxidoreductase</keyword>